<gene>
    <name evidence="17" type="ORF">DSTB1V02_LOCUS1888</name>
</gene>
<evidence type="ECO:0000256" key="10">
    <source>
        <dbReference type="ARBA" id="ARBA00022989"/>
    </source>
</evidence>
<evidence type="ECO:0000256" key="1">
    <source>
        <dbReference type="ARBA" id="ARBA00002860"/>
    </source>
</evidence>
<dbReference type="GO" id="GO:0005856">
    <property type="term" value="C:cytoskeleton"/>
    <property type="evidence" value="ECO:0007669"/>
    <property type="project" value="UniProtKB-SubCell"/>
</dbReference>
<dbReference type="InterPro" id="IPR006875">
    <property type="entry name" value="Sarcoglycan"/>
</dbReference>
<keyword evidence="14" id="KW-0206">Cytoskeleton</keyword>
<keyword evidence="8 16" id="KW-0812">Transmembrane</keyword>
<evidence type="ECO:0000256" key="11">
    <source>
        <dbReference type="ARBA" id="ARBA00023136"/>
    </source>
</evidence>
<evidence type="ECO:0000256" key="8">
    <source>
        <dbReference type="ARBA" id="ARBA00022692"/>
    </source>
</evidence>
<keyword evidence="12" id="KW-1015">Disulfide bond</keyword>
<evidence type="ECO:0000256" key="2">
    <source>
        <dbReference type="ARBA" id="ARBA00004245"/>
    </source>
</evidence>
<dbReference type="Pfam" id="PF04790">
    <property type="entry name" value="Sarcoglycan_1"/>
    <property type="match status" value="1"/>
</dbReference>
<evidence type="ECO:0000256" key="3">
    <source>
        <dbReference type="ARBA" id="ARBA00004274"/>
    </source>
</evidence>
<proteinExistence type="inferred from homology"/>
<dbReference type="EMBL" id="LR899711">
    <property type="protein sequence ID" value="CAD7241912.1"/>
    <property type="molecule type" value="Genomic_DNA"/>
</dbReference>
<evidence type="ECO:0000256" key="16">
    <source>
        <dbReference type="SAM" id="Phobius"/>
    </source>
</evidence>
<comment type="similarity">
    <text evidence="4">Belongs to the sarcoglycan beta/delta/gamma/zeta family.</text>
</comment>
<evidence type="ECO:0000256" key="7">
    <source>
        <dbReference type="ARBA" id="ARBA00022490"/>
    </source>
</evidence>
<keyword evidence="10 16" id="KW-1133">Transmembrane helix</keyword>
<dbReference type="PANTHER" id="PTHR21142">
    <property type="entry name" value="SARCOGLYCANS"/>
    <property type="match status" value="1"/>
</dbReference>
<evidence type="ECO:0000256" key="14">
    <source>
        <dbReference type="ARBA" id="ARBA00023212"/>
    </source>
</evidence>
<keyword evidence="11 16" id="KW-0472">Membrane</keyword>
<dbReference type="EMBL" id="CAJPEV010000194">
    <property type="protein sequence ID" value="CAG0882131.1"/>
    <property type="molecule type" value="Genomic_DNA"/>
</dbReference>
<dbReference type="InterPro" id="IPR027659">
    <property type="entry name" value="Sgcb"/>
</dbReference>
<keyword evidence="6" id="KW-1003">Cell membrane</keyword>
<protein>
    <recommendedName>
        <fullName evidence="5">Beta-sarcoglycan</fullName>
    </recommendedName>
</protein>
<comment type="subunit">
    <text evidence="15">Cross-link to form 2 major subcomplexes: one consisting of SGCB, SGCD and SGCG and the other consisting of SGCB and SGCD. The association between SGCB and SGCG is particularly strong while SGCA is loosely associated with the other sarcoglycans.</text>
</comment>
<dbReference type="GO" id="GO:0007517">
    <property type="term" value="P:muscle organ development"/>
    <property type="evidence" value="ECO:0007669"/>
    <property type="project" value="InterPro"/>
</dbReference>
<feature type="transmembrane region" description="Helical" evidence="16">
    <location>
        <begin position="55"/>
        <end position="82"/>
    </location>
</feature>
<evidence type="ECO:0000256" key="12">
    <source>
        <dbReference type="ARBA" id="ARBA00023157"/>
    </source>
</evidence>
<evidence type="ECO:0000256" key="6">
    <source>
        <dbReference type="ARBA" id="ARBA00022475"/>
    </source>
</evidence>
<accession>A0A7R8ZYT0</accession>
<evidence type="ECO:0000313" key="18">
    <source>
        <dbReference type="Proteomes" id="UP000677054"/>
    </source>
</evidence>
<evidence type="ECO:0000256" key="5">
    <source>
        <dbReference type="ARBA" id="ARBA00015329"/>
    </source>
</evidence>
<dbReference type="GO" id="GO:0042383">
    <property type="term" value="C:sarcolemma"/>
    <property type="evidence" value="ECO:0007669"/>
    <property type="project" value="UniProtKB-SubCell"/>
</dbReference>
<keyword evidence="18" id="KW-1185">Reference proteome</keyword>
<dbReference type="Proteomes" id="UP000677054">
    <property type="component" value="Unassembled WGS sequence"/>
</dbReference>
<organism evidence="17">
    <name type="scientific">Darwinula stevensoni</name>
    <dbReference type="NCBI Taxonomy" id="69355"/>
    <lineage>
        <taxon>Eukaryota</taxon>
        <taxon>Metazoa</taxon>
        <taxon>Ecdysozoa</taxon>
        <taxon>Arthropoda</taxon>
        <taxon>Crustacea</taxon>
        <taxon>Oligostraca</taxon>
        <taxon>Ostracoda</taxon>
        <taxon>Podocopa</taxon>
        <taxon>Podocopida</taxon>
        <taxon>Darwinulocopina</taxon>
        <taxon>Darwinuloidea</taxon>
        <taxon>Darwinulidae</taxon>
        <taxon>Darwinula</taxon>
    </lineage>
</organism>
<comment type="function">
    <text evidence="1">Component of the sarcoglycan complex, a subcomplex of the dystrophin-glycoprotein complex which forms a link between the F-actin cytoskeleton and the extracellular matrix.</text>
</comment>
<name>A0A7R8ZYT0_9CRUS</name>
<evidence type="ECO:0000256" key="13">
    <source>
        <dbReference type="ARBA" id="ARBA00023180"/>
    </source>
</evidence>
<keyword evidence="13" id="KW-0325">Glycoprotein</keyword>
<dbReference type="PANTHER" id="PTHR21142:SF2">
    <property type="entry name" value="BETA-SARCOGLYCAN"/>
    <property type="match status" value="1"/>
</dbReference>
<sequence>MGRQSPLEDGTLSMRQKALLKRDITKEHLSNLKAGYVSIHEASLHKTGIRGRKTYLFWALVGFLLILALGNLIVTCFLLGVLRLANGMKNLELLPDENIIKFYGDIDLNMTIKRDGLLEAFAEDGMTIESQEGEVHLVFSNSSEAIHMDPIKTQVDNVNSFVVYDPETGEEIFSTDYPNFGLPKGVKQINIKQAIARSISSPVGSNLEFKSPSKLRLKGNEGTKMDSKNMIVTAMTDLFLKAVEGAIVLEAYDGVRIDVKNVNLARSSPTDEAQFQLCLCATTGQIFRVPIPLNNARRTEKITCESAILHDNICDEK</sequence>
<evidence type="ECO:0000256" key="9">
    <source>
        <dbReference type="ARBA" id="ARBA00022968"/>
    </source>
</evidence>
<evidence type="ECO:0000256" key="15">
    <source>
        <dbReference type="ARBA" id="ARBA00026041"/>
    </source>
</evidence>
<comment type="subcellular location">
    <subcellularLocation>
        <location evidence="3">Cell membrane</location>
        <location evidence="3">Sarcolemma</location>
        <topology evidence="3">Single-pass type II membrane protein</topology>
    </subcellularLocation>
    <subcellularLocation>
        <location evidence="2">Cytoplasm</location>
        <location evidence="2">Cytoskeleton</location>
    </subcellularLocation>
</comment>
<reference evidence="17" key="1">
    <citation type="submission" date="2020-11" db="EMBL/GenBank/DDBJ databases">
        <authorList>
            <person name="Tran Van P."/>
        </authorList>
    </citation>
    <scope>NUCLEOTIDE SEQUENCE</scope>
</reference>
<evidence type="ECO:0000256" key="4">
    <source>
        <dbReference type="ARBA" id="ARBA00007574"/>
    </source>
</evidence>
<dbReference type="GO" id="GO:0016012">
    <property type="term" value="C:sarcoglycan complex"/>
    <property type="evidence" value="ECO:0007669"/>
    <property type="project" value="InterPro"/>
</dbReference>
<keyword evidence="9" id="KW-0735">Signal-anchor</keyword>
<evidence type="ECO:0000313" key="17">
    <source>
        <dbReference type="EMBL" id="CAD7241912.1"/>
    </source>
</evidence>
<dbReference type="OrthoDB" id="5843723at2759"/>
<dbReference type="AlphaFoldDB" id="A0A7R8ZYT0"/>
<keyword evidence="7" id="KW-0963">Cytoplasm</keyword>